<organism evidence="1">
    <name type="scientific">Rhizophora mucronata</name>
    <name type="common">Asiatic mangrove</name>
    <dbReference type="NCBI Taxonomy" id="61149"/>
    <lineage>
        <taxon>Eukaryota</taxon>
        <taxon>Viridiplantae</taxon>
        <taxon>Streptophyta</taxon>
        <taxon>Embryophyta</taxon>
        <taxon>Tracheophyta</taxon>
        <taxon>Spermatophyta</taxon>
        <taxon>Magnoliopsida</taxon>
        <taxon>eudicotyledons</taxon>
        <taxon>Gunneridae</taxon>
        <taxon>Pentapetalae</taxon>
        <taxon>rosids</taxon>
        <taxon>fabids</taxon>
        <taxon>Malpighiales</taxon>
        <taxon>Rhizophoraceae</taxon>
        <taxon>Rhizophora</taxon>
    </lineage>
</organism>
<dbReference type="AlphaFoldDB" id="A0A2P2PTE4"/>
<evidence type="ECO:0000313" key="1">
    <source>
        <dbReference type="EMBL" id="MBX58020.1"/>
    </source>
</evidence>
<accession>A0A2P2PTE4</accession>
<dbReference type="EMBL" id="GGEC01077536">
    <property type="protein sequence ID" value="MBX58020.1"/>
    <property type="molecule type" value="Transcribed_RNA"/>
</dbReference>
<reference evidence="1" key="1">
    <citation type="submission" date="2018-02" db="EMBL/GenBank/DDBJ databases">
        <title>Rhizophora mucronata_Transcriptome.</title>
        <authorList>
            <person name="Meera S.P."/>
            <person name="Sreeshan A."/>
            <person name="Augustine A."/>
        </authorList>
    </citation>
    <scope>NUCLEOTIDE SEQUENCE</scope>
    <source>
        <tissue evidence="1">Leaf</tissue>
    </source>
</reference>
<sequence length="24" mass="2660">MTHPTKISHCPVPWKRILQTSGAA</sequence>
<protein>
    <submittedName>
        <fullName evidence="1">Uncharacterized protein</fullName>
    </submittedName>
</protein>
<name>A0A2P2PTE4_RHIMU</name>
<proteinExistence type="predicted"/>